<dbReference type="CDD" id="cd14014">
    <property type="entry name" value="STKc_PknB_like"/>
    <property type="match status" value="1"/>
</dbReference>
<dbReference type="PANTHER" id="PTHR43289">
    <property type="entry name" value="MITOGEN-ACTIVATED PROTEIN KINASE KINASE KINASE 20-RELATED"/>
    <property type="match status" value="1"/>
</dbReference>
<dbReference type="Gene3D" id="1.10.510.10">
    <property type="entry name" value="Transferase(Phosphotransferase) domain 1"/>
    <property type="match status" value="1"/>
</dbReference>
<dbReference type="RefSeq" id="WP_189192570.1">
    <property type="nucleotide sequence ID" value="NZ_BMMM01000034.1"/>
</dbReference>
<dbReference type="PANTHER" id="PTHR43289:SF34">
    <property type="entry name" value="SERINE_THREONINE-PROTEIN KINASE YBDM-RELATED"/>
    <property type="match status" value="1"/>
</dbReference>
<name>A0A917YF48_9ACTN</name>
<dbReference type="GO" id="GO:0005524">
    <property type="term" value="F:ATP binding"/>
    <property type="evidence" value="ECO:0007669"/>
    <property type="project" value="UniProtKB-UniRule"/>
</dbReference>
<sequence>MLGQLRGTSPRAVGPYVMLARLGAGGMGEVLLARSERLVAGYGPADLVAVKVIRNEVAREEDYLQRFAREAAVAASVNSPCVARLMDSNVAQELPWIATEFVIGPTLAQAVRRHGPLPLGALARLGEGMARALVAVHAAGATHRDLKPANVLLGADGPRLIDFGVARTRTATTLTSTGRMVGTPAYMSPEHIAGGRHVVAASDAFCLASVLAYAATGRDLFGDGPVAAVLFRVSEADAPLDELPAELVPLVTACLAKDPASRPTANELVERFAALRAAHGDEGNGTGAGWPAPVARDIEDGHRDVMALCASGAPLLPLPKAPTAQEPSAGRPLGAGTLAPHQFPTMGPTPPAPAAPPAPRRRGRLRALAVVAAVAVAGAGVGAYLALRGADGGNGSGAGGAAPTPTTTLTPAQLVAQAGVDGSGTVDRSGYVPQFAAQRAPGWKPWRGRLGDARMNCAADTRAIVCLLTNGTYEAVSTADGHRLWTSGSPSAAEEGVSEAYLGPGSGTLFMPGDSLAPQVRGGHALIASDGELQLRDSRTGDVRWRARPPAGRGKFSAQPLLADNTVIATLEGKSLSQEPKGASMRAYDATDGSAQWDVTLNENDDPSHAEEGLYAARALIDGVVYARTPDSLVAVDVHKGVVLGRASPTTATGCRTVSSGGGTIQCDGTVTEGPGPEGEEVEVRVDRYAPRTLEPVGHYSYRLDQKTTRTDVTVTATNSTYSIARRSDDGSDTGAIVLTDLRTGKETQTLKSPVAGPSVSAPLLADGRAVFADNHSLYVAPLDEKRARLGKPRAVPLPGAPGDRSEPQDDGNGIVIRDQIRPPLVLMLGGVAHVVFDRGAISSVRLP</sequence>
<dbReference type="SMART" id="SM00220">
    <property type="entry name" value="S_TKc"/>
    <property type="match status" value="1"/>
</dbReference>
<keyword evidence="1" id="KW-0808">Transferase</keyword>
<dbReference type="Gene3D" id="3.30.200.20">
    <property type="entry name" value="Phosphorylase Kinase, domain 1"/>
    <property type="match status" value="1"/>
</dbReference>
<protein>
    <recommendedName>
        <fullName evidence="7">Protein kinase domain-containing protein</fullName>
    </recommendedName>
</protein>
<dbReference type="Pfam" id="PF00069">
    <property type="entry name" value="Pkinase"/>
    <property type="match status" value="1"/>
</dbReference>
<evidence type="ECO:0000256" key="4">
    <source>
        <dbReference type="ARBA" id="ARBA00022840"/>
    </source>
</evidence>
<dbReference type="Proteomes" id="UP000600365">
    <property type="component" value="Unassembled WGS sequence"/>
</dbReference>
<evidence type="ECO:0000259" key="7">
    <source>
        <dbReference type="PROSITE" id="PS50011"/>
    </source>
</evidence>
<dbReference type="InterPro" id="IPR011047">
    <property type="entry name" value="Quinoprotein_ADH-like_sf"/>
</dbReference>
<dbReference type="SUPFAM" id="SSF50998">
    <property type="entry name" value="Quinoprotein alcohol dehydrogenase-like"/>
    <property type="match status" value="1"/>
</dbReference>
<dbReference type="AlphaFoldDB" id="A0A917YF48"/>
<dbReference type="GO" id="GO:0004674">
    <property type="term" value="F:protein serine/threonine kinase activity"/>
    <property type="evidence" value="ECO:0007669"/>
    <property type="project" value="TreeGrafter"/>
</dbReference>
<accession>A0A917YF48</accession>
<evidence type="ECO:0000313" key="8">
    <source>
        <dbReference type="EMBL" id="GGN95960.1"/>
    </source>
</evidence>
<keyword evidence="2 5" id="KW-0547">Nucleotide-binding</keyword>
<reference evidence="8 9" key="1">
    <citation type="journal article" date="2014" name="Int. J. Syst. Evol. Microbiol.">
        <title>Complete genome sequence of Corynebacterium casei LMG S-19264T (=DSM 44701T), isolated from a smear-ripened cheese.</title>
        <authorList>
            <consortium name="US DOE Joint Genome Institute (JGI-PGF)"/>
            <person name="Walter F."/>
            <person name="Albersmeier A."/>
            <person name="Kalinowski J."/>
            <person name="Ruckert C."/>
        </authorList>
    </citation>
    <scope>NUCLEOTIDE SEQUENCE [LARGE SCALE GENOMIC DNA]</scope>
    <source>
        <strain evidence="8 9">CGMCC 4.7111</strain>
    </source>
</reference>
<dbReference type="Gene3D" id="2.140.10.10">
    <property type="entry name" value="Quinoprotein alcohol dehydrogenase-like superfamily"/>
    <property type="match status" value="1"/>
</dbReference>
<keyword evidence="9" id="KW-1185">Reference proteome</keyword>
<evidence type="ECO:0000256" key="5">
    <source>
        <dbReference type="PROSITE-ProRule" id="PRU10141"/>
    </source>
</evidence>
<dbReference type="PROSITE" id="PS00107">
    <property type="entry name" value="PROTEIN_KINASE_ATP"/>
    <property type="match status" value="1"/>
</dbReference>
<organism evidence="8 9">
    <name type="scientific">Streptomyces albiflavescens</name>
    <dbReference type="NCBI Taxonomy" id="1623582"/>
    <lineage>
        <taxon>Bacteria</taxon>
        <taxon>Bacillati</taxon>
        <taxon>Actinomycetota</taxon>
        <taxon>Actinomycetes</taxon>
        <taxon>Kitasatosporales</taxon>
        <taxon>Streptomycetaceae</taxon>
        <taxon>Streptomyces</taxon>
    </lineage>
</organism>
<evidence type="ECO:0000256" key="3">
    <source>
        <dbReference type="ARBA" id="ARBA00022777"/>
    </source>
</evidence>
<evidence type="ECO:0000256" key="2">
    <source>
        <dbReference type="ARBA" id="ARBA00022741"/>
    </source>
</evidence>
<evidence type="ECO:0000256" key="6">
    <source>
        <dbReference type="SAM" id="MobiDB-lite"/>
    </source>
</evidence>
<feature type="region of interest" description="Disordered" evidence="6">
    <location>
        <begin position="790"/>
        <end position="814"/>
    </location>
</feature>
<comment type="caution">
    <text evidence="8">The sequence shown here is derived from an EMBL/GenBank/DDBJ whole genome shotgun (WGS) entry which is preliminary data.</text>
</comment>
<keyword evidence="3" id="KW-0418">Kinase</keyword>
<dbReference type="InterPro" id="IPR000719">
    <property type="entry name" value="Prot_kinase_dom"/>
</dbReference>
<evidence type="ECO:0000256" key="1">
    <source>
        <dbReference type="ARBA" id="ARBA00022679"/>
    </source>
</evidence>
<gene>
    <name evidence="8" type="ORF">GCM10011579_096950</name>
</gene>
<proteinExistence type="predicted"/>
<dbReference type="InterPro" id="IPR017441">
    <property type="entry name" value="Protein_kinase_ATP_BS"/>
</dbReference>
<dbReference type="EMBL" id="BMMM01000034">
    <property type="protein sequence ID" value="GGN95960.1"/>
    <property type="molecule type" value="Genomic_DNA"/>
</dbReference>
<evidence type="ECO:0000313" key="9">
    <source>
        <dbReference type="Proteomes" id="UP000600365"/>
    </source>
</evidence>
<feature type="binding site" evidence="5">
    <location>
        <position position="51"/>
    </location>
    <ligand>
        <name>ATP</name>
        <dbReference type="ChEBI" id="CHEBI:30616"/>
    </ligand>
</feature>
<dbReference type="InterPro" id="IPR011009">
    <property type="entry name" value="Kinase-like_dom_sf"/>
</dbReference>
<dbReference type="PROSITE" id="PS50011">
    <property type="entry name" value="PROTEIN_KINASE_DOM"/>
    <property type="match status" value="1"/>
</dbReference>
<feature type="region of interest" description="Disordered" evidence="6">
    <location>
        <begin position="318"/>
        <end position="338"/>
    </location>
</feature>
<feature type="domain" description="Protein kinase" evidence="7">
    <location>
        <begin position="16"/>
        <end position="275"/>
    </location>
</feature>
<dbReference type="SUPFAM" id="SSF56112">
    <property type="entry name" value="Protein kinase-like (PK-like)"/>
    <property type="match status" value="1"/>
</dbReference>
<keyword evidence="4 5" id="KW-0067">ATP-binding</keyword>
<dbReference type="Pfam" id="PF13360">
    <property type="entry name" value="PQQ_2"/>
    <property type="match status" value="1"/>
</dbReference>
<dbReference type="InterPro" id="IPR002372">
    <property type="entry name" value="PQQ_rpt_dom"/>
</dbReference>